<proteinExistence type="predicted"/>
<evidence type="ECO:0000313" key="1">
    <source>
        <dbReference type="EMBL" id="ETN98410.1"/>
    </source>
</evidence>
<protein>
    <recommendedName>
        <fullName evidence="3">Kelch motif family protein</fullName>
    </recommendedName>
</protein>
<feature type="non-terminal residue" evidence="1">
    <location>
        <position position="1"/>
    </location>
</feature>
<reference evidence="1 2" key="1">
    <citation type="journal article" date="2013" name="Curr. Biol.">
        <title>The Genome of the Foraminiferan Reticulomyxa filosa.</title>
        <authorList>
            <person name="Glockner G."/>
            <person name="Hulsmann N."/>
            <person name="Schleicher M."/>
            <person name="Noegel A.A."/>
            <person name="Eichinger L."/>
            <person name="Gallinger C."/>
            <person name="Pawlowski J."/>
            <person name="Sierra R."/>
            <person name="Euteneuer U."/>
            <person name="Pillet L."/>
            <person name="Moustafa A."/>
            <person name="Platzer M."/>
            <person name="Groth M."/>
            <person name="Szafranski K."/>
            <person name="Schliwa M."/>
        </authorList>
    </citation>
    <scope>NUCLEOTIDE SEQUENCE [LARGE SCALE GENOMIC DNA]</scope>
</reference>
<evidence type="ECO:0008006" key="3">
    <source>
        <dbReference type="Google" id="ProtNLM"/>
    </source>
</evidence>
<evidence type="ECO:0000313" key="2">
    <source>
        <dbReference type="Proteomes" id="UP000023152"/>
    </source>
</evidence>
<dbReference type="AlphaFoldDB" id="X6LAQ1"/>
<dbReference type="InterPro" id="IPR015915">
    <property type="entry name" value="Kelch-typ_b-propeller"/>
</dbReference>
<dbReference type="Proteomes" id="UP000023152">
    <property type="component" value="Unassembled WGS sequence"/>
</dbReference>
<organism evidence="1 2">
    <name type="scientific">Reticulomyxa filosa</name>
    <dbReference type="NCBI Taxonomy" id="46433"/>
    <lineage>
        <taxon>Eukaryota</taxon>
        <taxon>Sar</taxon>
        <taxon>Rhizaria</taxon>
        <taxon>Retaria</taxon>
        <taxon>Foraminifera</taxon>
        <taxon>Monothalamids</taxon>
        <taxon>Reticulomyxidae</taxon>
        <taxon>Reticulomyxa</taxon>
    </lineage>
</organism>
<gene>
    <name evidence="1" type="ORF">RFI_39090</name>
</gene>
<comment type="caution">
    <text evidence="1">The sequence shown here is derived from an EMBL/GenBank/DDBJ whole genome shotgun (WGS) entry which is preliminary data.</text>
</comment>
<dbReference type="EMBL" id="ASPP01046780">
    <property type="protein sequence ID" value="ETN98410.1"/>
    <property type="molecule type" value="Genomic_DNA"/>
</dbReference>
<keyword evidence="2" id="KW-1185">Reference proteome</keyword>
<name>X6LAQ1_RETFI</name>
<sequence length="200" mass="23591">QFIKHDTLPTNDLIYYHCFVSKTNQQNYQMLLFCKKTGLSIEYDEHNNIFQFHQLPVYDDIASFYKYAYVCINDVILFFGGYSIFTRSKSAHKYSIRENKWIAFQNILPSRLYDCVAVLSEDNTYVYIIGGYNKGSVSTHTKTEVSKWMSEEEMKKGIELKVEEKEKKNEMETIVKKETNKKQNKVKKDSDVERCFITGK</sequence>
<dbReference type="Gene3D" id="2.120.10.80">
    <property type="entry name" value="Kelch-type beta propeller"/>
    <property type="match status" value="1"/>
</dbReference>
<dbReference type="SUPFAM" id="SSF117281">
    <property type="entry name" value="Kelch motif"/>
    <property type="match status" value="1"/>
</dbReference>
<accession>X6LAQ1</accession>